<gene>
    <name evidence="3" type="ORF">D9758_016495</name>
</gene>
<evidence type="ECO:0000259" key="2">
    <source>
        <dbReference type="PROSITE" id="PS50011"/>
    </source>
</evidence>
<keyword evidence="4" id="KW-1185">Reference proteome</keyword>
<dbReference type="EMBL" id="JAACJM010000143">
    <property type="protein sequence ID" value="KAF5343297.1"/>
    <property type="molecule type" value="Genomic_DNA"/>
</dbReference>
<accession>A0A8H5CME3</accession>
<dbReference type="OrthoDB" id="5569250at2759"/>
<comment type="caution">
    <text evidence="3">The sequence shown here is derived from an EMBL/GenBank/DDBJ whole genome shotgun (WGS) entry which is preliminary data.</text>
</comment>
<organism evidence="3 4">
    <name type="scientific">Tetrapyrgos nigripes</name>
    <dbReference type="NCBI Taxonomy" id="182062"/>
    <lineage>
        <taxon>Eukaryota</taxon>
        <taxon>Fungi</taxon>
        <taxon>Dikarya</taxon>
        <taxon>Basidiomycota</taxon>
        <taxon>Agaricomycotina</taxon>
        <taxon>Agaricomycetes</taxon>
        <taxon>Agaricomycetidae</taxon>
        <taxon>Agaricales</taxon>
        <taxon>Marasmiineae</taxon>
        <taxon>Marasmiaceae</taxon>
        <taxon>Tetrapyrgos</taxon>
    </lineage>
</organism>
<feature type="region of interest" description="Disordered" evidence="1">
    <location>
        <begin position="711"/>
        <end position="732"/>
    </location>
</feature>
<dbReference type="PANTHER" id="PTHR38248">
    <property type="entry name" value="FUNK1 6"/>
    <property type="match status" value="1"/>
</dbReference>
<dbReference type="GO" id="GO:0004672">
    <property type="term" value="F:protein kinase activity"/>
    <property type="evidence" value="ECO:0007669"/>
    <property type="project" value="InterPro"/>
</dbReference>
<evidence type="ECO:0000256" key="1">
    <source>
        <dbReference type="SAM" id="MobiDB-lite"/>
    </source>
</evidence>
<dbReference type="Proteomes" id="UP000559256">
    <property type="component" value="Unassembled WGS sequence"/>
</dbReference>
<dbReference type="InterPro" id="IPR000719">
    <property type="entry name" value="Prot_kinase_dom"/>
</dbReference>
<dbReference type="InterPro" id="IPR011009">
    <property type="entry name" value="Kinase-like_dom_sf"/>
</dbReference>
<evidence type="ECO:0000313" key="3">
    <source>
        <dbReference type="EMBL" id="KAF5343297.1"/>
    </source>
</evidence>
<feature type="region of interest" description="Disordered" evidence="1">
    <location>
        <begin position="81"/>
        <end position="147"/>
    </location>
</feature>
<dbReference type="Gene3D" id="1.10.510.10">
    <property type="entry name" value="Transferase(Phosphotransferase) domain 1"/>
    <property type="match status" value="1"/>
</dbReference>
<reference evidence="3 4" key="1">
    <citation type="journal article" date="2020" name="ISME J.">
        <title>Uncovering the hidden diversity of litter-decomposition mechanisms in mushroom-forming fungi.</title>
        <authorList>
            <person name="Floudas D."/>
            <person name="Bentzer J."/>
            <person name="Ahren D."/>
            <person name="Johansson T."/>
            <person name="Persson P."/>
            <person name="Tunlid A."/>
        </authorList>
    </citation>
    <scope>NUCLEOTIDE SEQUENCE [LARGE SCALE GENOMIC DNA]</scope>
    <source>
        <strain evidence="3 4">CBS 291.85</strain>
    </source>
</reference>
<feature type="compositionally biased region" description="Polar residues" evidence="1">
    <location>
        <begin position="106"/>
        <end position="121"/>
    </location>
</feature>
<protein>
    <recommendedName>
        <fullName evidence="2">Protein kinase domain-containing protein</fullName>
    </recommendedName>
</protein>
<name>A0A8H5CME3_9AGAR</name>
<dbReference type="Pfam" id="PF17667">
    <property type="entry name" value="Pkinase_fungal"/>
    <property type="match status" value="1"/>
</dbReference>
<dbReference type="InterPro" id="IPR040976">
    <property type="entry name" value="Pkinase_fungal"/>
</dbReference>
<dbReference type="SUPFAM" id="SSF56112">
    <property type="entry name" value="Protein kinase-like (PK-like)"/>
    <property type="match status" value="1"/>
</dbReference>
<feature type="domain" description="Protein kinase" evidence="2">
    <location>
        <begin position="326"/>
        <end position="661"/>
    </location>
</feature>
<feature type="compositionally biased region" description="Basic and acidic residues" evidence="1">
    <location>
        <begin position="637"/>
        <end position="648"/>
    </location>
</feature>
<feature type="compositionally biased region" description="Acidic residues" evidence="1">
    <location>
        <begin position="649"/>
        <end position="658"/>
    </location>
</feature>
<sequence>MLINSALKAMFDDDPPITYFDAHGRLIYGSRAQRKPDVEAFASSPDFPNTLEHLKAYWPMVVVWLEVKRVRQRNGYVLDWTGGTGIDIDESQTKRPSPLKGDEVATDTSPNQPTDSSVQTGQKRKRGNAGDNEKPSTLQNGPSVPAKLPLHASASISASHNSEGTPNKKAKSDITHDVHDLQIQLAGYGLEMLSSGLLRHHNVGIAVDGTCFQLTYYDRSKVVLSQPVNMDEGKNLLLFLALLYKLGTLYDRKSPSVPPFTADENHFPRIDPVCNSGYGDFEELQARQPKGLVHNRNSEFPGANAFHSSKLYLDERTTVQLQEILHRAYSIIGRGTTVIKAKRIKGRWDERIQDVVVKISFPGAERPPEQVLVEEARNAAVGNHIWALNHLPEILSYHEYDLDKNTPQPRLAKYLTDALGEGAYERRVLRILVLRPLCPITHLKEPGLYAQVFYDILQIHRWLIDHAKIFHRDISMANIMFVRKDGAVCGILNDFDLAARLPLPMKRYSQQRTGTKPYMSHDLLDPVSQRFYRGHTYRHDLESLFYVVLILTSHYNGNLDQESIHGVAMVPMPYFHDWFTSTNVAVAEKKSKLLQHPDAFPTQNFFKGFREKLLTMLGCLVKGHSQKAQQIINESLEGLKDSTRPGHESDEDLDENSEPVSDVDFDWLTLNKTITYENFKRIMGKFARTPLVERYLDHFLRPLDPADFEPARLKGDGNAGKMEGYAARNQGD</sequence>
<evidence type="ECO:0000313" key="4">
    <source>
        <dbReference type="Proteomes" id="UP000559256"/>
    </source>
</evidence>
<dbReference type="PROSITE" id="PS50011">
    <property type="entry name" value="PROTEIN_KINASE_DOM"/>
    <property type="match status" value="1"/>
</dbReference>
<dbReference type="PANTHER" id="PTHR38248:SF2">
    <property type="entry name" value="FUNK1 11"/>
    <property type="match status" value="1"/>
</dbReference>
<dbReference type="GO" id="GO:0005524">
    <property type="term" value="F:ATP binding"/>
    <property type="evidence" value="ECO:0007669"/>
    <property type="project" value="InterPro"/>
</dbReference>
<proteinExistence type="predicted"/>
<dbReference type="AlphaFoldDB" id="A0A8H5CME3"/>
<feature type="region of interest" description="Disordered" evidence="1">
    <location>
        <begin position="636"/>
        <end position="658"/>
    </location>
</feature>